<keyword evidence="4" id="KW-0378">Hydrolase</keyword>
<dbReference type="PANTHER" id="PTHR47961:SF12">
    <property type="entry name" value="HELICASE POLQ-LIKE"/>
    <property type="match status" value="1"/>
</dbReference>
<evidence type="ECO:0000313" key="12">
    <source>
        <dbReference type="Proteomes" id="UP000324222"/>
    </source>
</evidence>
<evidence type="ECO:0000259" key="10">
    <source>
        <dbReference type="PROSITE" id="PS51192"/>
    </source>
</evidence>
<proteinExistence type="predicted"/>
<keyword evidence="5 11" id="KW-0347">Helicase</keyword>
<evidence type="ECO:0000313" key="11">
    <source>
        <dbReference type="EMBL" id="MPC48038.1"/>
    </source>
</evidence>
<feature type="region of interest" description="Disordered" evidence="9">
    <location>
        <begin position="107"/>
        <end position="126"/>
    </location>
</feature>
<dbReference type="Pfam" id="PF00270">
    <property type="entry name" value="DEAD"/>
    <property type="match status" value="1"/>
</dbReference>
<dbReference type="GO" id="GO:0006302">
    <property type="term" value="P:double-strand break repair"/>
    <property type="evidence" value="ECO:0007669"/>
    <property type="project" value="UniProtKB-ARBA"/>
</dbReference>
<feature type="domain" description="Helicase ATP-binding" evidence="10">
    <location>
        <begin position="175"/>
        <end position="343"/>
    </location>
</feature>
<dbReference type="PROSITE" id="PS51192">
    <property type="entry name" value="HELICASE_ATP_BIND_1"/>
    <property type="match status" value="1"/>
</dbReference>
<evidence type="ECO:0000256" key="2">
    <source>
        <dbReference type="ARBA" id="ARBA00022741"/>
    </source>
</evidence>
<reference evidence="11 12" key="1">
    <citation type="submission" date="2019-05" db="EMBL/GenBank/DDBJ databases">
        <title>Another draft genome of Portunus trituberculatus and its Hox gene families provides insights of decapod evolution.</title>
        <authorList>
            <person name="Jeong J.-H."/>
            <person name="Song I."/>
            <person name="Kim S."/>
            <person name="Choi T."/>
            <person name="Kim D."/>
            <person name="Ryu S."/>
            <person name="Kim W."/>
        </authorList>
    </citation>
    <scope>NUCLEOTIDE SEQUENCE [LARGE SCALE GENOMIC DNA]</scope>
    <source>
        <tissue evidence="11">Muscle</tissue>
    </source>
</reference>
<evidence type="ECO:0000256" key="8">
    <source>
        <dbReference type="ARBA" id="ARBA00023242"/>
    </source>
</evidence>
<name>A0A5B7FSU2_PORTR</name>
<keyword evidence="6" id="KW-0067">ATP-binding</keyword>
<dbReference type="SUPFAM" id="SSF52540">
    <property type="entry name" value="P-loop containing nucleoside triphosphate hydrolases"/>
    <property type="match status" value="1"/>
</dbReference>
<evidence type="ECO:0000256" key="6">
    <source>
        <dbReference type="ARBA" id="ARBA00022840"/>
    </source>
</evidence>
<dbReference type="InterPro" id="IPR014001">
    <property type="entry name" value="Helicase_ATP-bd"/>
</dbReference>
<comment type="subcellular location">
    <subcellularLocation>
        <location evidence="1">Nucleus</location>
    </subcellularLocation>
</comment>
<keyword evidence="8" id="KW-0539">Nucleus</keyword>
<dbReference type="OrthoDB" id="2320933at2759"/>
<dbReference type="GO" id="GO:0016787">
    <property type="term" value="F:hydrolase activity"/>
    <property type="evidence" value="ECO:0007669"/>
    <property type="project" value="UniProtKB-KW"/>
</dbReference>
<dbReference type="GO" id="GO:0005524">
    <property type="term" value="F:ATP binding"/>
    <property type="evidence" value="ECO:0007669"/>
    <property type="project" value="UniProtKB-KW"/>
</dbReference>
<dbReference type="PANTHER" id="PTHR47961">
    <property type="entry name" value="DNA POLYMERASE THETA, PUTATIVE (AFU_ORTHOLOGUE AFUA_1G05260)-RELATED"/>
    <property type="match status" value="1"/>
</dbReference>
<dbReference type="InterPro" id="IPR050474">
    <property type="entry name" value="Hel308_SKI2-like"/>
</dbReference>
<keyword evidence="2" id="KW-0547">Nucleotide-binding</keyword>
<accession>A0A5B7FSU2</accession>
<dbReference type="InterPro" id="IPR027417">
    <property type="entry name" value="P-loop_NTPase"/>
</dbReference>
<evidence type="ECO:0000256" key="1">
    <source>
        <dbReference type="ARBA" id="ARBA00004123"/>
    </source>
</evidence>
<dbReference type="FunFam" id="3.40.50.300:FF:000813">
    <property type="entry name" value="helicase POLQ-like isoform X1"/>
    <property type="match status" value="1"/>
</dbReference>
<gene>
    <name evidence="11" type="primary">HELQ_1</name>
    <name evidence="11" type="ORF">E2C01_041803</name>
</gene>
<keyword evidence="12" id="KW-1185">Reference proteome</keyword>
<dbReference type="Gene3D" id="3.40.50.300">
    <property type="entry name" value="P-loop containing nucleotide triphosphate hydrolases"/>
    <property type="match status" value="1"/>
</dbReference>
<dbReference type="GO" id="GO:0003676">
    <property type="term" value="F:nucleic acid binding"/>
    <property type="evidence" value="ECO:0007669"/>
    <property type="project" value="InterPro"/>
</dbReference>
<evidence type="ECO:0000256" key="9">
    <source>
        <dbReference type="SAM" id="MobiDB-lite"/>
    </source>
</evidence>
<evidence type="ECO:0000256" key="7">
    <source>
        <dbReference type="ARBA" id="ARBA00023204"/>
    </source>
</evidence>
<sequence>MNDIGKTHKRDSELCSPCVDRINKLEGLHGNEENCSPVATSSPLLRRKIKRRRRLILSPEKPLKEEQSISSEKNTINDIKNESFLLIKDDSFFNHINFEKLDQLSATDGQSTIAPPPPLSPELFEEPSPVKTYESQGSILLPTQASLSSTLSSQPLVTRIQKNFKSEGEWQEDCIIKGGTGSNLLISMPTSGGKTLVAEVLIWQQLLLKNHDALFILPYVALVQEKCLDSEMCEGEVAISFIQHLTTCRENGDIRIVYVATIEKASGLVNSLLGEGRIKELGLVVVDEVHMVGEAGGRGATLENLLTTLRYTAPSVQMVGMSATVGNINELAEFLGAEIYENNFRPVHLIEYAMVRI</sequence>
<evidence type="ECO:0000256" key="5">
    <source>
        <dbReference type="ARBA" id="ARBA00022806"/>
    </source>
</evidence>
<evidence type="ECO:0000256" key="4">
    <source>
        <dbReference type="ARBA" id="ARBA00022801"/>
    </source>
</evidence>
<dbReference type="GO" id="GO:0005634">
    <property type="term" value="C:nucleus"/>
    <property type="evidence" value="ECO:0007669"/>
    <property type="project" value="UniProtKB-SubCell"/>
</dbReference>
<organism evidence="11 12">
    <name type="scientific">Portunus trituberculatus</name>
    <name type="common">Swimming crab</name>
    <name type="synonym">Neptunus trituberculatus</name>
    <dbReference type="NCBI Taxonomy" id="210409"/>
    <lineage>
        <taxon>Eukaryota</taxon>
        <taxon>Metazoa</taxon>
        <taxon>Ecdysozoa</taxon>
        <taxon>Arthropoda</taxon>
        <taxon>Crustacea</taxon>
        <taxon>Multicrustacea</taxon>
        <taxon>Malacostraca</taxon>
        <taxon>Eumalacostraca</taxon>
        <taxon>Eucarida</taxon>
        <taxon>Decapoda</taxon>
        <taxon>Pleocyemata</taxon>
        <taxon>Brachyura</taxon>
        <taxon>Eubrachyura</taxon>
        <taxon>Portunoidea</taxon>
        <taxon>Portunidae</taxon>
        <taxon>Portuninae</taxon>
        <taxon>Portunus</taxon>
    </lineage>
</organism>
<dbReference type="EMBL" id="VSRR010008070">
    <property type="protein sequence ID" value="MPC48038.1"/>
    <property type="molecule type" value="Genomic_DNA"/>
</dbReference>
<dbReference type="SMART" id="SM00487">
    <property type="entry name" value="DEXDc"/>
    <property type="match status" value="1"/>
</dbReference>
<protein>
    <submittedName>
        <fullName evidence="11">Helicase POLQ-like</fullName>
    </submittedName>
</protein>
<dbReference type="InterPro" id="IPR011545">
    <property type="entry name" value="DEAD/DEAH_box_helicase_dom"/>
</dbReference>
<evidence type="ECO:0000256" key="3">
    <source>
        <dbReference type="ARBA" id="ARBA00022763"/>
    </source>
</evidence>
<dbReference type="AlphaFoldDB" id="A0A5B7FSU2"/>
<dbReference type="Proteomes" id="UP000324222">
    <property type="component" value="Unassembled WGS sequence"/>
</dbReference>
<dbReference type="GO" id="GO:0004386">
    <property type="term" value="F:helicase activity"/>
    <property type="evidence" value="ECO:0007669"/>
    <property type="project" value="UniProtKB-KW"/>
</dbReference>
<keyword evidence="3" id="KW-0227">DNA damage</keyword>
<keyword evidence="7" id="KW-0234">DNA repair</keyword>
<comment type="caution">
    <text evidence="11">The sequence shown here is derived from an EMBL/GenBank/DDBJ whole genome shotgun (WGS) entry which is preliminary data.</text>
</comment>